<proteinExistence type="predicted"/>
<gene>
    <name evidence="1" type="ORF">GCM10023320_30900</name>
</gene>
<sequence>MIETVVRPVTAAHVRTGDRLVTQVSLQGRTVYLYHPSGYTACDVDALVKISRKVRVVDLDEPGIVHSSVSVA</sequence>
<organism evidence="1 2">
    <name type="scientific">Pseudonocardia adelaidensis</name>
    <dbReference type="NCBI Taxonomy" id="648754"/>
    <lineage>
        <taxon>Bacteria</taxon>
        <taxon>Bacillati</taxon>
        <taxon>Actinomycetota</taxon>
        <taxon>Actinomycetes</taxon>
        <taxon>Pseudonocardiales</taxon>
        <taxon>Pseudonocardiaceae</taxon>
        <taxon>Pseudonocardia</taxon>
    </lineage>
</organism>
<dbReference type="Proteomes" id="UP001500804">
    <property type="component" value="Unassembled WGS sequence"/>
</dbReference>
<dbReference type="EMBL" id="BAABJO010000010">
    <property type="protein sequence ID" value="GAA5121707.1"/>
    <property type="molecule type" value="Genomic_DNA"/>
</dbReference>
<accession>A0ABP9NP22</accession>
<protein>
    <submittedName>
        <fullName evidence="1">Uncharacterized protein</fullName>
    </submittedName>
</protein>
<name>A0ABP9NP22_9PSEU</name>
<keyword evidence="2" id="KW-1185">Reference proteome</keyword>
<evidence type="ECO:0000313" key="1">
    <source>
        <dbReference type="EMBL" id="GAA5121707.1"/>
    </source>
</evidence>
<evidence type="ECO:0000313" key="2">
    <source>
        <dbReference type="Proteomes" id="UP001500804"/>
    </source>
</evidence>
<reference evidence="2" key="1">
    <citation type="journal article" date="2019" name="Int. J. Syst. Evol. Microbiol.">
        <title>The Global Catalogue of Microorganisms (GCM) 10K type strain sequencing project: providing services to taxonomists for standard genome sequencing and annotation.</title>
        <authorList>
            <consortium name="The Broad Institute Genomics Platform"/>
            <consortium name="The Broad Institute Genome Sequencing Center for Infectious Disease"/>
            <person name="Wu L."/>
            <person name="Ma J."/>
        </authorList>
    </citation>
    <scope>NUCLEOTIDE SEQUENCE [LARGE SCALE GENOMIC DNA]</scope>
    <source>
        <strain evidence="2">JCM 18302</strain>
    </source>
</reference>
<comment type="caution">
    <text evidence="1">The sequence shown here is derived from an EMBL/GenBank/DDBJ whole genome shotgun (WGS) entry which is preliminary data.</text>
</comment>